<evidence type="ECO:0008006" key="4">
    <source>
        <dbReference type="Google" id="ProtNLM"/>
    </source>
</evidence>
<dbReference type="InterPro" id="IPR011330">
    <property type="entry name" value="Glyco_hydro/deAcase_b/a-brl"/>
</dbReference>
<keyword evidence="1" id="KW-0732">Signal</keyword>
<dbReference type="RefSeq" id="WP_148925547.1">
    <property type="nucleotide sequence ID" value="NZ_VNHQ01000013.1"/>
</dbReference>
<protein>
    <recommendedName>
        <fullName evidence="4">Divergent polysaccharide deacetylase family protein</fullName>
    </recommendedName>
</protein>
<gene>
    <name evidence="2" type="ORF">A9A72_123697</name>
</gene>
<organism evidence="2 3">
    <name type="scientific">Stutzerimonas stutzeri</name>
    <name type="common">Pseudomonas stutzeri</name>
    <dbReference type="NCBI Taxonomy" id="316"/>
    <lineage>
        <taxon>Bacteria</taxon>
        <taxon>Pseudomonadati</taxon>
        <taxon>Pseudomonadota</taxon>
        <taxon>Gammaproteobacteria</taxon>
        <taxon>Pseudomonadales</taxon>
        <taxon>Pseudomonadaceae</taxon>
        <taxon>Stutzerimonas</taxon>
    </lineage>
</organism>
<dbReference type="OrthoDB" id="9784811at2"/>
<dbReference type="EMBL" id="VNHQ01000013">
    <property type="protein sequence ID" value="TYP63918.1"/>
    <property type="molecule type" value="Genomic_DNA"/>
</dbReference>
<proteinExistence type="predicted"/>
<evidence type="ECO:0000256" key="1">
    <source>
        <dbReference type="SAM" id="SignalP"/>
    </source>
</evidence>
<feature type="signal peptide" evidence="1">
    <location>
        <begin position="1"/>
        <end position="19"/>
    </location>
</feature>
<reference evidence="2 3" key="1">
    <citation type="submission" date="2019-07" db="EMBL/GenBank/DDBJ databases">
        <title>Deep subsurface shale carbon reservoir microbial communities from Ohio and West Virginia, USA.</title>
        <authorList>
            <person name="Wrighton K."/>
        </authorList>
    </citation>
    <scope>NUCLEOTIDE SEQUENCE [LARGE SCALE GENOMIC DNA]</scope>
    <source>
        <strain evidence="2 3">NP_8Ht</strain>
    </source>
</reference>
<dbReference type="GO" id="GO:0005975">
    <property type="term" value="P:carbohydrate metabolic process"/>
    <property type="evidence" value="ECO:0007669"/>
    <property type="project" value="InterPro"/>
</dbReference>
<dbReference type="SUPFAM" id="SSF88713">
    <property type="entry name" value="Glycoside hydrolase/deacetylase"/>
    <property type="match status" value="1"/>
</dbReference>
<evidence type="ECO:0000313" key="3">
    <source>
        <dbReference type="Proteomes" id="UP000324282"/>
    </source>
</evidence>
<dbReference type="InterPro" id="IPR006837">
    <property type="entry name" value="Divergent_DAC"/>
</dbReference>
<evidence type="ECO:0000313" key="2">
    <source>
        <dbReference type="EMBL" id="TYP63918.1"/>
    </source>
</evidence>
<dbReference type="Gene3D" id="3.20.20.370">
    <property type="entry name" value="Glycoside hydrolase/deacetylase"/>
    <property type="match status" value="1"/>
</dbReference>
<comment type="caution">
    <text evidence="2">The sequence shown here is derived from an EMBL/GenBank/DDBJ whole genome shotgun (WGS) entry which is preliminary data.</text>
</comment>
<dbReference type="Proteomes" id="UP000324282">
    <property type="component" value="Unassembled WGS sequence"/>
</dbReference>
<name>A0A5S5BBS7_STUST</name>
<dbReference type="PANTHER" id="PTHR30105:SF2">
    <property type="entry name" value="DIVERGENT POLYSACCHARIDE DEACETYLASE SUPERFAMILY"/>
    <property type="match status" value="1"/>
</dbReference>
<accession>A0A5S5BBS7</accession>
<dbReference type="Pfam" id="PF04748">
    <property type="entry name" value="Polysacc_deac_2"/>
    <property type="match status" value="1"/>
</dbReference>
<sequence>MPRVLASLLGVLVPLAAVGATDIAPHAHDNGDAVDLASVSRMPKLALVMDDLGQNAARDARVLALPGPVGMAILPDTRHATELAERANAAGKTVMLHLPMAPADGPYAWQPQLPAAELDRRLNDALAKVPHASGVNNHMGSQMTDRQEPMGSLMRELQQRHLFFLDSRTNAATVAAATAQRIGLASLSRDIFLDDDPSPEAVAAQFRAAVQLAHRQGSVVVIGHPHPATLALLEHELPKLAAQGIDWVDLGQMIATRGNRAMIAHGANGLYR</sequence>
<dbReference type="CDD" id="cd10936">
    <property type="entry name" value="CE4_DAC2"/>
    <property type="match status" value="1"/>
</dbReference>
<feature type="chain" id="PRO_5024325337" description="Divergent polysaccharide deacetylase family protein" evidence="1">
    <location>
        <begin position="20"/>
        <end position="272"/>
    </location>
</feature>
<dbReference type="PANTHER" id="PTHR30105">
    <property type="entry name" value="UNCHARACTERIZED YIBQ-RELATED"/>
    <property type="match status" value="1"/>
</dbReference>
<dbReference type="AlphaFoldDB" id="A0A5S5BBS7"/>